<dbReference type="EMBL" id="JYDQ01000025">
    <property type="protein sequence ID" value="KRY20450.1"/>
    <property type="molecule type" value="Genomic_DNA"/>
</dbReference>
<proteinExistence type="predicted"/>
<reference evidence="1 2" key="1">
    <citation type="submission" date="2015-01" db="EMBL/GenBank/DDBJ databases">
        <title>Evolution of Trichinella species and genotypes.</title>
        <authorList>
            <person name="Korhonen P.K."/>
            <person name="Edoardo P."/>
            <person name="Giuseppe L.R."/>
            <person name="Gasser R.B."/>
        </authorList>
    </citation>
    <scope>NUCLEOTIDE SEQUENCE [LARGE SCALE GENOMIC DNA]</scope>
    <source>
        <strain evidence="1">ISS2496</strain>
    </source>
</reference>
<name>A0A0V1A6J6_9BILA</name>
<organism evidence="1 2">
    <name type="scientific">Trichinella patagoniensis</name>
    <dbReference type="NCBI Taxonomy" id="990121"/>
    <lineage>
        <taxon>Eukaryota</taxon>
        <taxon>Metazoa</taxon>
        <taxon>Ecdysozoa</taxon>
        <taxon>Nematoda</taxon>
        <taxon>Enoplea</taxon>
        <taxon>Dorylaimia</taxon>
        <taxon>Trichinellida</taxon>
        <taxon>Trichinellidae</taxon>
        <taxon>Trichinella</taxon>
    </lineage>
</organism>
<comment type="caution">
    <text evidence="1">The sequence shown here is derived from an EMBL/GenBank/DDBJ whole genome shotgun (WGS) entry which is preliminary data.</text>
</comment>
<dbReference type="OrthoDB" id="5920581at2759"/>
<dbReference type="AlphaFoldDB" id="A0A0V1A6J6"/>
<gene>
    <name evidence="1" type="ORF">T12_12824</name>
</gene>
<feature type="non-terminal residue" evidence="1">
    <location>
        <position position="116"/>
    </location>
</feature>
<evidence type="ECO:0000313" key="1">
    <source>
        <dbReference type="EMBL" id="KRY20450.1"/>
    </source>
</evidence>
<sequence length="116" mass="13810">MELLYSHIVKILTEDDLILSKTFQETFLTFITIPVPVIQQLKELEIKVILPKEFRDEGITQRFIKWLLGDRAVEGLLQFCVYVQHEIDLSCPFFRCLLFHYWLFTDSAKFNFAPCY</sequence>
<evidence type="ECO:0000313" key="2">
    <source>
        <dbReference type="Proteomes" id="UP000054783"/>
    </source>
</evidence>
<protein>
    <submittedName>
        <fullName evidence="1">Uncharacterized protein</fullName>
    </submittedName>
</protein>
<keyword evidence="2" id="KW-1185">Reference proteome</keyword>
<accession>A0A0V1A6J6</accession>
<dbReference type="Proteomes" id="UP000054783">
    <property type="component" value="Unassembled WGS sequence"/>
</dbReference>